<comment type="caution">
    <text evidence="3">The sequence shown here is derived from an EMBL/GenBank/DDBJ whole genome shotgun (WGS) entry which is preliminary data.</text>
</comment>
<feature type="chain" id="PRO_5036974598" description="MinD-like ATPase involved in chromosome partitioning or flagellar assembly" evidence="2">
    <location>
        <begin position="23"/>
        <end position="300"/>
    </location>
</feature>
<dbReference type="EMBL" id="BMXL01000040">
    <property type="protein sequence ID" value="GHD36571.1"/>
    <property type="molecule type" value="Genomic_DNA"/>
</dbReference>
<evidence type="ECO:0000313" key="3">
    <source>
        <dbReference type="EMBL" id="GHD36571.1"/>
    </source>
</evidence>
<evidence type="ECO:0000256" key="1">
    <source>
        <dbReference type="SAM" id="MobiDB-lite"/>
    </source>
</evidence>
<feature type="signal peptide" evidence="2">
    <location>
        <begin position="1"/>
        <end position="22"/>
    </location>
</feature>
<proteinExistence type="predicted"/>
<name>A0A919CLP8_9ACTN</name>
<sequence length="300" mass="31042">MIIAVCSLSGAPGVTSLATALAACWPSTPLTVPVMVEADASGGDVAAWHSIDPDQNPDAGLVSLAAASRAPLQTTMTPQDRTQGDAGETPSAFTPLLRHATELPGGLRVVVAPADPLEAGRAVDVIAQTPTLLSSGRVTIVDVGRAVPGSAGAALLRHADVAVVLTDLNDVGQAQRLRACAPVLASLRQDGVRIGIAVTGSCPHNDAEVSQVAAQIPVWSRVPWDESGAALVRGQHRPAARMRDRLAAWWARRGDPESLEWMPLIKAAKALSELCDDFSGVGVGTSVARPARRPQEVEAA</sequence>
<dbReference type="Proteomes" id="UP000654947">
    <property type="component" value="Unassembled WGS sequence"/>
</dbReference>
<feature type="region of interest" description="Disordered" evidence="1">
    <location>
        <begin position="70"/>
        <end position="92"/>
    </location>
</feature>
<accession>A0A919CLP8</accession>
<gene>
    <name evidence="3" type="ORF">GCM10007147_44000</name>
</gene>
<dbReference type="Gene3D" id="3.40.50.300">
    <property type="entry name" value="P-loop containing nucleotide triphosphate hydrolases"/>
    <property type="match status" value="1"/>
</dbReference>
<reference evidence="3 4" key="1">
    <citation type="journal article" date="2014" name="Int. J. Syst. Evol. Microbiol.">
        <title>Complete genome sequence of Corynebacterium casei LMG S-19264T (=DSM 44701T), isolated from a smear-ripened cheese.</title>
        <authorList>
            <consortium name="US DOE Joint Genome Institute (JGI-PGF)"/>
            <person name="Walter F."/>
            <person name="Albersmeier A."/>
            <person name="Kalinowski J."/>
            <person name="Ruckert C."/>
        </authorList>
    </citation>
    <scope>NUCLEOTIDE SEQUENCE [LARGE SCALE GENOMIC DNA]</scope>
    <source>
        <strain evidence="3 4">KCTC 19473</strain>
    </source>
</reference>
<organism evidence="3 4">
    <name type="scientific">Nocardiopsis kunsanensis</name>
    <dbReference type="NCBI Taxonomy" id="141693"/>
    <lineage>
        <taxon>Bacteria</taxon>
        <taxon>Bacillati</taxon>
        <taxon>Actinomycetota</taxon>
        <taxon>Actinomycetes</taxon>
        <taxon>Streptosporangiales</taxon>
        <taxon>Nocardiopsidaceae</taxon>
        <taxon>Nocardiopsis</taxon>
    </lineage>
</organism>
<evidence type="ECO:0000313" key="4">
    <source>
        <dbReference type="Proteomes" id="UP000654947"/>
    </source>
</evidence>
<feature type="compositionally biased region" description="Polar residues" evidence="1">
    <location>
        <begin position="71"/>
        <end position="81"/>
    </location>
</feature>
<keyword evidence="2" id="KW-0732">Signal</keyword>
<evidence type="ECO:0000256" key="2">
    <source>
        <dbReference type="SAM" id="SignalP"/>
    </source>
</evidence>
<keyword evidence="4" id="KW-1185">Reference proteome</keyword>
<dbReference type="AlphaFoldDB" id="A0A919CLP8"/>
<protein>
    <recommendedName>
        <fullName evidence="5">MinD-like ATPase involved in chromosome partitioning or flagellar assembly</fullName>
    </recommendedName>
</protein>
<evidence type="ECO:0008006" key="5">
    <source>
        <dbReference type="Google" id="ProtNLM"/>
    </source>
</evidence>
<dbReference type="InterPro" id="IPR027417">
    <property type="entry name" value="P-loop_NTPase"/>
</dbReference>